<keyword evidence="2" id="KW-1185">Reference proteome</keyword>
<evidence type="ECO:0000313" key="2">
    <source>
        <dbReference type="Proteomes" id="UP000800036"/>
    </source>
</evidence>
<proteinExistence type="predicted"/>
<gene>
    <name evidence="1" type="ORF">BU23DRAFT_556624</name>
</gene>
<dbReference type="EMBL" id="ML976699">
    <property type="protein sequence ID" value="KAF1970663.1"/>
    <property type="molecule type" value="Genomic_DNA"/>
</dbReference>
<organism evidence="1 2">
    <name type="scientific">Bimuria novae-zelandiae CBS 107.79</name>
    <dbReference type="NCBI Taxonomy" id="1447943"/>
    <lineage>
        <taxon>Eukaryota</taxon>
        <taxon>Fungi</taxon>
        <taxon>Dikarya</taxon>
        <taxon>Ascomycota</taxon>
        <taxon>Pezizomycotina</taxon>
        <taxon>Dothideomycetes</taxon>
        <taxon>Pleosporomycetidae</taxon>
        <taxon>Pleosporales</taxon>
        <taxon>Massarineae</taxon>
        <taxon>Didymosphaeriaceae</taxon>
        <taxon>Bimuria</taxon>
    </lineage>
</organism>
<evidence type="ECO:0000313" key="1">
    <source>
        <dbReference type="EMBL" id="KAF1970663.1"/>
    </source>
</evidence>
<accession>A0A6A5UZS0</accession>
<dbReference type="Proteomes" id="UP000800036">
    <property type="component" value="Unassembled WGS sequence"/>
</dbReference>
<protein>
    <submittedName>
        <fullName evidence="1">Uncharacterized protein</fullName>
    </submittedName>
</protein>
<reference evidence="1" key="1">
    <citation type="journal article" date="2020" name="Stud. Mycol.">
        <title>101 Dothideomycetes genomes: a test case for predicting lifestyles and emergence of pathogens.</title>
        <authorList>
            <person name="Haridas S."/>
            <person name="Albert R."/>
            <person name="Binder M."/>
            <person name="Bloem J."/>
            <person name="Labutti K."/>
            <person name="Salamov A."/>
            <person name="Andreopoulos B."/>
            <person name="Baker S."/>
            <person name="Barry K."/>
            <person name="Bills G."/>
            <person name="Bluhm B."/>
            <person name="Cannon C."/>
            <person name="Castanera R."/>
            <person name="Culley D."/>
            <person name="Daum C."/>
            <person name="Ezra D."/>
            <person name="Gonzalez J."/>
            <person name="Henrissat B."/>
            <person name="Kuo A."/>
            <person name="Liang C."/>
            <person name="Lipzen A."/>
            <person name="Lutzoni F."/>
            <person name="Magnuson J."/>
            <person name="Mondo S."/>
            <person name="Nolan M."/>
            <person name="Ohm R."/>
            <person name="Pangilinan J."/>
            <person name="Park H.-J."/>
            <person name="Ramirez L."/>
            <person name="Alfaro M."/>
            <person name="Sun H."/>
            <person name="Tritt A."/>
            <person name="Yoshinaga Y."/>
            <person name="Zwiers L.-H."/>
            <person name="Turgeon B."/>
            <person name="Goodwin S."/>
            <person name="Spatafora J."/>
            <person name="Crous P."/>
            <person name="Grigoriev I."/>
        </authorList>
    </citation>
    <scope>NUCLEOTIDE SEQUENCE</scope>
    <source>
        <strain evidence="1">CBS 107.79</strain>
    </source>
</reference>
<name>A0A6A5UZS0_9PLEO</name>
<dbReference type="AlphaFoldDB" id="A0A6A5UZS0"/>
<sequence length="86" mass="9309">MDIMPSIIRRWSMSATATEQGKSGVPYVSAAIVSNARLAGNKGPTTDLSTRKALRSTDKGSGSWLERFSNNLSNSEVLHPLVRQFG</sequence>